<gene>
    <name evidence="1" type="ORF">NYM_LOCUS251</name>
</gene>
<evidence type="ECO:0000313" key="1">
    <source>
        <dbReference type="EMBL" id="VVV47909.1"/>
    </source>
</evidence>
<organism evidence="1">
    <name type="scientific">Nymphaea colorata</name>
    <name type="common">pocket water lily</name>
    <dbReference type="NCBI Taxonomy" id="210225"/>
    <lineage>
        <taxon>Eukaryota</taxon>
        <taxon>Viridiplantae</taxon>
        <taxon>Streptophyta</taxon>
        <taxon>Embryophyta</taxon>
        <taxon>Tracheophyta</taxon>
        <taxon>Spermatophyta</taxon>
        <taxon>Magnoliopsida</taxon>
        <taxon>Nymphaeales</taxon>
        <taxon>Nymphaeaceae</taxon>
        <taxon>Nymphaea</taxon>
    </lineage>
</organism>
<name>A0A5K0W2Y7_9MAGN</name>
<dbReference type="AlphaFoldDB" id="A0A5K0W2Y7"/>
<dbReference type="Gramene" id="NC1G0069840.1">
    <property type="protein sequence ID" value="NC1G0069840.1:cds"/>
    <property type="gene ID" value="NC1G0069840"/>
</dbReference>
<accession>A0A5K0W2Y7</accession>
<dbReference type="EMBL" id="LR721774">
    <property type="protein sequence ID" value="VVV47909.1"/>
    <property type="molecule type" value="Genomic_DNA"/>
</dbReference>
<protein>
    <submittedName>
        <fullName evidence="1">Uncharacterized protein</fullName>
    </submittedName>
</protein>
<reference evidence="1" key="1">
    <citation type="submission" date="2019-09" db="EMBL/GenBank/DDBJ databases">
        <authorList>
            <person name="Zhang L."/>
        </authorList>
    </citation>
    <scope>NUCLEOTIDE SEQUENCE</scope>
</reference>
<proteinExistence type="predicted"/>
<sequence>MKKPVRAGMVSIGFCRSRRPPPCCFLHRSSLL</sequence>